<dbReference type="InterPro" id="IPR012341">
    <property type="entry name" value="6hp_glycosidase-like_sf"/>
</dbReference>
<feature type="domain" description="Alpha-L-rhamnosidase six-hairpin glycosidase" evidence="8">
    <location>
        <begin position="413"/>
        <end position="742"/>
    </location>
</feature>
<evidence type="ECO:0000259" key="7">
    <source>
        <dbReference type="Pfam" id="PF08531"/>
    </source>
</evidence>
<dbReference type="InterPro" id="IPR008928">
    <property type="entry name" value="6-hairpin_glycosidase_sf"/>
</dbReference>
<evidence type="ECO:0000259" key="9">
    <source>
        <dbReference type="Pfam" id="PF17390"/>
    </source>
</evidence>
<dbReference type="EC" id="3.2.1.40" evidence="2"/>
<dbReference type="InterPro" id="IPR013783">
    <property type="entry name" value="Ig-like_fold"/>
</dbReference>
<keyword evidence="4" id="KW-0040">ANK repeat</keyword>
<dbReference type="SUPFAM" id="SSF48403">
    <property type="entry name" value="Ankyrin repeat"/>
    <property type="match status" value="1"/>
</dbReference>
<organism evidence="10 11">
    <name type="scientific">Colletotrichum asianum</name>
    <dbReference type="NCBI Taxonomy" id="702518"/>
    <lineage>
        <taxon>Eukaryota</taxon>
        <taxon>Fungi</taxon>
        <taxon>Dikarya</taxon>
        <taxon>Ascomycota</taxon>
        <taxon>Pezizomycotina</taxon>
        <taxon>Sordariomycetes</taxon>
        <taxon>Hypocreomycetidae</taxon>
        <taxon>Glomerellales</taxon>
        <taxon>Glomerellaceae</taxon>
        <taxon>Colletotrichum</taxon>
        <taxon>Colletotrichum gloeosporioides species complex</taxon>
    </lineage>
</organism>
<dbReference type="Gene3D" id="2.60.120.260">
    <property type="entry name" value="Galactose-binding domain-like"/>
    <property type="match status" value="2"/>
</dbReference>
<dbReference type="Pfam" id="PF17389">
    <property type="entry name" value="Bac_rhamnosid6H"/>
    <property type="match status" value="1"/>
</dbReference>
<dbReference type="InterPro" id="IPR035398">
    <property type="entry name" value="Bac_rhamnosid_C"/>
</dbReference>
<proteinExistence type="predicted"/>
<feature type="domain" description="Bacterial alpha-L-rhamnosidase N-terminal" evidence="7">
    <location>
        <begin position="158"/>
        <end position="219"/>
    </location>
</feature>
<evidence type="ECO:0000313" key="10">
    <source>
        <dbReference type="EMBL" id="KAF0323568.1"/>
    </source>
</evidence>
<comment type="caution">
    <text evidence="10">The sequence shown here is derived from an EMBL/GenBank/DDBJ whole genome shotgun (WGS) entry which is preliminary data.</text>
</comment>
<dbReference type="Pfam" id="PF08531">
    <property type="entry name" value="Bac_rhamnosid_N"/>
    <property type="match status" value="1"/>
</dbReference>
<evidence type="ECO:0000313" key="11">
    <source>
        <dbReference type="Proteomes" id="UP000434172"/>
    </source>
</evidence>
<dbReference type="PANTHER" id="PTHR33307:SF6">
    <property type="entry name" value="ALPHA-RHAMNOSIDASE (EUROFUNG)-RELATED"/>
    <property type="match status" value="1"/>
</dbReference>
<evidence type="ECO:0000256" key="5">
    <source>
        <dbReference type="SAM" id="SignalP"/>
    </source>
</evidence>
<dbReference type="InterPro" id="IPR036770">
    <property type="entry name" value="Ankyrin_rpt-contain_sf"/>
</dbReference>
<keyword evidence="11" id="KW-1185">Reference proteome</keyword>
<dbReference type="Pfam" id="PF05592">
    <property type="entry name" value="Bac_rhamnosid"/>
    <property type="match status" value="1"/>
</dbReference>
<protein>
    <recommendedName>
        <fullName evidence="2">alpha-L-rhamnosidase</fullName>
        <ecNumber evidence="2">3.2.1.40</ecNumber>
    </recommendedName>
</protein>
<feature type="domain" description="Alpha-L-rhamnosidase concanavalin-like" evidence="6">
    <location>
        <begin position="311"/>
        <end position="403"/>
    </location>
</feature>
<dbReference type="InterPro" id="IPR035396">
    <property type="entry name" value="Bac_rhamnosid6H"/>
</dbReference>
<keyword evidence="3" id="KW-0378">Hydrolase</keyword>
<feature type="repeat" description="ANK" evidence="4">
    <location>
        <begin position="1024"/>
        <end position="1069"/>
    </location>
</feature>
<gene>
    <name evidence="10" type="ORF">GQ607_009249</name>
</gene>
<feature type="signal peptide" evidence="5">
    <location>
        <begin position="1"/>
        <end position="18"/>
    </location>
</feature>
<dbReference type="Gene3D" id="2.60.40.10">
    <property type="entry name" value="Immunoglobulins"/>
    <property type="match status" value="1"/>
</dbReference>
<dbReference type="Proteomes" id="UP000434172">
    <property type="component" value="Unassembled WGS sequence"/>
</dbReference>
<dbReference type="GO" id="GO:0030596">
    <property type="term" value="F:alpha-L-rhamnosidase activity"/>
    <property type="evidence" value="ECO:0007669"/>
    <property type="project" value="UniProtKB-EC"/>
</dbReference>
<feature type="domain" description="Alpha-L-rhamnosidase C-terminal" evidence="9">
    <location>
        <begin position="744"/>
        <end position="817"/>
    </location>
</feature>
<name>A0A8H3WFI3_9PEZI</name>
<dbReference type="InterPro" id="IPR008902">
    <property type="entry name" value="Rhamnosid_concanavalin"/>
</dbReference>
<dbReference type="PANTHER" id="PTHR33307">
    <property type="entry name" value="ALPHA-RHAMNOSIDASE (EUROFUNG)"/>
    <property type="match status" value="1"/>
</dbReference>
<dbReference type="InterPro" id="IPR013737">
    <property type="entry name" value="Bac_rhamnosid_N"/>
</dbReference>
<evidence type="ECO:0000256" key="4">
    <source>
        <dbReference type="PROSITE-ProRule" id="PRU00023"/>
    </source>
</evidence>
<evidence type="ECO:0000256" key="2">
    <source>
        <dbReference type="ARBA" id="ARBA00012652"/>
    </source>
</evidence>
<dbReference type="SUPFAM" id="SSF48208">
    <property type="entry name" value="Six-hairpin glycosidases"/>
    <property type="match status" value="1"/>
</dbReference>
<dbReference type="SMART" id="SM00248">
    <property type="entry name" value="ANK"/>
    <property type="match status" value="2"/>
</dbReference>
<evidence type="ECO:0000259" key="8">
    <source>
        <dbReference type="Pfam" id="PF17389"/>
    </source>
</evidence>
<dbReference type="PROSITE" id="PS50088">
    <property type="entry name" value="ANK_REPEAT"/>
    <property type="match status" value="1"/>
</dbReference>
<feature type="chain" id="PRO_5034009761" description="alpha-L-rhamnosidase" evidence="5">
    <location>
        <begin position="19"/>
        <end position="1096"/>
    </location>
</feature>
<dbReference type="Gene3D" id="1.50.10.10">
    <property type="match status" value="1"/>
</dbReference>
<reference evidence="10 11" key="1">
    <citation type="submission" date="2019-12" db="EMBL/GenBank/DDBJ databases">
        <title>A genome sequence resource for the geographically widespread anthracnose pathogen Colletotrichum asianum.</title>
        <authorList>
            <person name="Meng Y."/>
        </authorList>
    </citation>
    <scope>NUCLEOTIDE SEQUENCE [LARGE SCALE GENOMIC DNA]</scope>
    <source>
        <strain evidence="10 11">ICMP 18580</strain>
    </source>
</reference>
<dbReference type="GO" id="GO:0005975">
    <property type="term" value="P:carbohydrate metabolic process"/>
    <property type="evidence" value="ECO:0007669"/>
    <property type="project" value="InterPro"/>
</dbReference>
<dbReference type="Gene3D" id="2.60.420.10">
    <property type="entry name" value="Maltose phosphorylase, domain 3"/>
    <property type="match status" value="1"/>
</dbReference>
<comment type="catalytic activity">
    <reaction evidence="1">
        <text>Hydrolysis of terminal non-reducing alpha-L-rhamnose residues in alpha-L-rhamnosides.</text>
        <dbReference type="EC" id="3.2.1.40"/>
    </reaction>
</comment>
<dbReference type="EMBL" id="WOWK01000051">
    <property type="protein sequence ID" value="KAF0323568.1"/>
    <property type="molecule type" value="Genomic_DNA"/>
</dbReference>
<accession>A0A8H3WFI3</accession>
<dbReference type="Pfam" id="PF00023">
    <property type="entry name" value="Ank"/>
    <property type="match status" value="1"/>
</dbReference>
<evidence type="ECO:0000256" key="3">
    <source>
        <dbReference type="ARBA" id="ARBA00022801"/>
    </source>
</evidence>
<keyword evidence="5" id="KW-0732">Signal</keyword>
<dbReference type="InterPro" id="IPR016007">
    <property type="entry name" value="Alpha_rhamnosid"/>
</dbReference>
<dbReference type="Pfam" id="PF25788">
    <property type="entry name" value="Ig_Rha78A_N"/>
    <property type="match status" value="1"/>
</dbReference>
<dbReference type="OrthoDB" id="4830411at2759"/>
<dbReference type="AlphaFoldDB" id="A0A8H3WFI3"/>
<dbReference type="Gene3D" id="1.25.40.20">
    <property type="entry name" value="Ankyrin repeat-containing domain"/>
    <property type="match status" value="1"/>
</dbReference>
<dbReference type="Pfam" id="PF17390">
    <property type="entry name" value="Bac_rhamnosid_C"/>
    <property type="match status" value="1"/>
</dbReference>
<evidence type="ECO:0000259" key="6">
    <source>
        <dbReference type="Pfam" id="PF05592"/>
    </source>
</evidence>
<evidence type="ECO:0000256" key="1">
    <source>
        <dbReference type="ARBA" id="ARBA00001445"/>
    </source>
</evidence>
<sequence length="1096" mass="119781">MHAATIIHVLALAAAVTAAQVSIASVTVNDLVTPLGVDNAAPIFGWSIGSLATRGASFAAAQVQVLPATGTSPLWDSGTVATNATSLVYSGQTLPSRASFNFQVRLLDNSGDWTEWSSSNFGTGLLANEDWESARWIGAANPSVDQPILRTDFDVSQEIASAKLFITAIGGYEAYLNGQRVGDLYLAPSWTQYAKRSFYDTHDVTKQIIEGQNAIGIALFITFKDNTTQTIVTDSSWRGKLGGSTRTGAIPNNELFDSRIESQAWKKAGLNASAWPNAIVQTPPSTEIQSSPVEPVRIKDKIKAVSITNPESGVWVYDFGRNIAGVGALTVNEAYNTSIRMHYGEKLRSTGRIQDTGGNWQHSTYIHDGTGSVTWIPRHSYYGFRYIELTGVAGTPNAGTVVAQRLHSDVRGIGWFTASDDTLTWIHDTTWQTMLNNIVGVPTDGAYLEKLPWLSDAAVMSETILSSLNVKSLYTKWAQDIADSALADGNLPPWAPSPLEMDPFPSPTWGNAFPEVVWQLYQHSGDVDLLSRFYDSIKSYLAYELNHRNSSGLIGLESWGDWVTPSINDKGIVGTAHLYCSITRVIQMASILGYSADIESYTSHAAAVNSSFHDAYYQAATGDYRSSSTGGFAQTNNLLPAAFKMTSPTRRQAVIDKVAADVVSRDNHLGTGVAGTKWLLPLLTEYGYIDLAYSVATQTTYPSWGYWKSLGATSLWEEWAGSSRSQNHPFLGTVVDWFYQHLAGIKITTAGHKSIEIAPFVPADLASAQGSIQTPLGKVISSWTNSTTQFALTLSIPAGSSALVSLTLSDGKLVYENGKNAVDSEGVDGTTERTTVWHDELSAVHWAAFNRDLQSLRYIDDDAFIHFGQSTVDSFTADSRFICKSLDAVLNQFERTINQLQVPSSQAWDRSRMINYLKSILKKGPNVVYFALINVSPKKYQENWVSTSSKDTIEMLVEALRLEHWISTNYTGTLDVLVEPDVSLITHLGTKLHALHQACDGRDVDTSRFILNETTTSIDIRDAFDNTPLHHVAMCKRSEEDTDDPLTTDPRSIIQLLLGHGADINARNIAGHTPLQECFTPPGYPNIDVAVVLLQE</sequence>
<dbReference type="InterPro" id="IPR002110">
    <property type="entry name" value="Ankyrin_rpt"/>
</dbReference>